<proteinExistence type="inferred from homology"/>
<dbReference type="GO" id="GO:0000070">
    <property type="term" value="P:mitotic sister chromatid segregation"/>
    <property type="evidence" value="ECO:0007669"/>
    <property type="project" value="TreeGrafter"/>
</dbReference>
<dbReference type="GO" id="GO:0005634">
    <property type="term" value="C:nucleus"/>
    <property type="evidence" value="ECO:0007669"/>
    <property type="project" value="UniProtKB-SubCell"/>
</dbReference>
<comment type="subcellular location">
    <subcellularLocation>
        <location evidence="2">Chromosome</location>
        <location evidence="2">Centromere</location>
    </subcellularLocation>
    <subcellularLocation>
        <location evidence="1">Nucleus</location>
    </subcellularLocation>
</comment>
<dbReference type="GO" id="GO:0034080">
    <property type="term" value="P:CENP-A containing chromatin assembly"/>
    <property type="evidence" value="ECO:0007669"/>
    <property type="project" value="TreeGrafter"/>
</dbReference>
<gene>
    <name evidence="7" type="ORF">THASP1DRAFT_28345</name>
</gene>
<dbReference type="EMBL" id="KZ992484">
    <property type="protein sequence ID" value="RKP09860.1"/>
    <property type="molecule type" value="Genomic_DNA"/>
</dbReference>
<organism evidence="7 8">
    <name type="scientific">Thamnocephalis sphaerospora</name>
    <dbReference type="NCBI Taxonomy" id="78915"/>
    <lineage>
        <taxon>Eukaryota</taxon>
        <taxon>Fungi</taxon>
        <taxon>Fungi incertae sedis</taxon>
        <taxon>Zoopagomycota</taxon>
        <taxon>Zoopagomycotina</taxon>
        <taxon>Zoopagomycetes</taxon>
        <taxon>Zoopagales</taxon>
        <taxon>Sigmoideomycetaceae</taxon>
        <taxon>Thamnocephalis</taxon>
    </lineage>
</organism>
<keyword evidence="5" id="KW-0539">Nucleus</keyword>
<evidence type="ECO:0000256" key="2">
    <source>
        <dbReference type="ARBA" id="ARBA00004584"/>
    </source>
</evidence>
<evidence type="ECO:0000313" key="7">
    <source>
        <dbReference type="EMBL" id="RKP09860.1"/>
    </source>
</evidence>
<dbReference type="AlphaFoldDB" id="A0A4P9XWR5"/>
<dbReference type="Proteomes" id="UP000271241">
    <property type="component" value="Unassembled WGS sequence"/>
</dbReference>
<accession>A0A4P9XWR5</accession>
<keyword evidence="8" id="KW-1185">Reference proteome</keyword>
<dbReference type="STRING" id="78915.A0A4P9XWR5"/>
<dbReference type="Pfam" id="PF07778">
    <property type="entry name" value="CENP-I"/>
    <property type="match status" value="2"/>
</dbReference>
<evidence type="ECO:0000313" key="8">
    <source>
        <dbReference type="Proteomes" id="UP000271241"/>
    </source>
</evidence>
<dbReference type="PANTHER" id="PTHR48208">
    <property type="entry name" value="CENTROMERE PROTEIN I"/>
    <property type="match status" value="1"/>
</dbReference>
<evidence type="ECO:0000256" key="4">
    <source>
        <dbReference type="ARBA" id="ARBA00022454"/>
    </source>
</evidence>
<evidence type="ECO:0000256" key="6">
    <source>
        <dbReference type="ARBA" id="ARBA00023328"/>
    </source>
</evidence>
<keyword evidence="4" id="KW-0158">Chromosome</keyword>
<name>A0A4P9XWR5_9FUNG</name>
<dbReference type="InterPro" id="IPR012485">
    <property type="entry name" value="CENP-I"/>
</dbReference>
<evidence type="ECO:0000256" key="5">
    <source>
        <dbReference type="ARBA" id="ARBA00023242"/>
    </source>
</evidence>
<reference evidence="8" key="1">
    <citation type="journal article" date="2018" name="Nat. Microbiol.">
        <title>Leveraging single-cell genomics to expand the fungal tree of life.</title>
        <authorList>
            <person name="Ahrendt S.R."/>
            <person name="Quandt C.A."/>
            <person name="Ciobanu D."/>
            <person name="Clum A."/>
            <person name="Salamov A."/>
            <person name="Andreopoulos B."/>
            <person name="Cheng J.F."/>
            <person name="Woyke T."/>
            <person name="Pelin A."/>
            <person name="Henrissat B."/>
            <person name="Reynolds N.K."/>
            <person name="Benny G.L."/>
            <person name="Smith M.E."/>
            <person name="James T.Y."/>
            <person name="Grigoriev I.V."/>
        </authorList>
    </citation>
    <scope>NUCLEOTIDE SEQUENCE [LARGE SCALE GENOMIC DNA]</scope>
    <source>
        <strain evidence="8">RSA 1356</strain>
    </source>
</reference>
<dbReference type="OrthoDB" id="6347512at2759"/>
<evidence type="ECO:0000256" key="1">
    <source>
        <dbReference type="ARBA" id="ARBA00004123"/>
    </source>
</evidence>
<dbReference type="GO" id="GO:0000939">
    <property type="term" value="C:inner kinetochore"/>
    <property type="evidence" value="ECO:0007669"/>
    <property type="project" value="TreeGrafter"/>
</dbReference>
<sequence>MTAVSETDAMANAAATDEAITKYVEEFCRVARLTGGRARKMTEHVKALDKQAALHGLSEANLSALLDLIFTGSVDDTTSKRIVKLLFPRHRVPLDAAVRIASFLSTSQARTVALLKWLVLVYEVIEDRSSVRKLYGIFFHFLVYETLRLELQRRFGGDSNIHGLLSVYKCYQPSVVLSQTEPGHSKVFRSPDANWEERFRQLQARWKDTLAPPDPFMPLPLDIVLAGKRRKTGQIMVPETRSDKTARRKIMATEISSFDELLDKIDRLELPDQMASVLNNRVLQHLVACDAKGTTMARISHWLSQCLTDAYCWKRGTPEGSARMRELLLKALSFTEFTKELLPAISEFLILVLTGWNGYENSDIIFRLLSYTSIREYRFLNKFYFTPLSQLFYVATPEWKAMLISCYTQILRRWAKIDWEGYMNKAAKDLQQLRKATASKALDPDERQVTSTTNDHLSVQHAVLSFYELTSMLFPTYGLPMFVTPSATTLYRCFLANNAAILSRTLGVMAYRHSLAIARNHSKLRQWRNKVYWKHIQAVIIPQNADDFDRLCTNLEHTLWNAAADKSAVFFGMPVYVEMCSRIENICSGIKKKPGDALFLTQLASLSSLTYEHCCLLQREALLIKRTPNCPLHLADADSVIKLRSSVKFAHNDFRPLLVMYLKKQGLEGLWRFMRVSQRQSFTRLARDIGSNVVTGVTAADLLGEPKPLSP</sequence>
<protein>
    <submittedName>
        <fullName evidence="7">Mis6-domain-containing protein</fullName>
    </submittedName>
</protein>
<comment type="similarity">
    <text evidence="3">Belongs to the CENP-I/CTF3 family.</text>
</comment>
<keyword evidence="6" id="KW-0137">Centromere</keyword>
<evidence type="ECO:0000256" key="3">
    <source>
        <dbReference type="ARBA" id="ARBA00005470"/>
    </source>
</evidence>
<dbReference type="PANTHER" id="PTHR48208:SF2">
    <property type="entry name" value="CENTROMERE PROTEIN I"/>
    <property type="match status" value="1"/>
</dbReference>